<proteinExistence type="predicted"/>
<protein>
    <submittedName>
        <fullName evidence="1">Uncharacterized protein</fullName>
    </submittedName>
</protein>
<evidence type="ECO:0000313" key="1">
    <source>
        <dbReference type="EMBL" id="RKO61809.1"/>
    </source>
</evidence>
<dbReference type="AlphaFoldDB" id="A0A420VDX8"/>
<name>A0A420VDX8_9BACI</name>
<comment type="caution">
    <text evidence="1">The sequence shown here is derived from an EMBL/GenBank/DDBJ whole genome shotgun (WGS) entry which is preliminary data.</text>
</comment>
<dbReference type="Proteomes" id="UP000286235">
    <property type="component" value="Unassembled WGS sequence"/>
</dbReference>
<keyword evidence="2" id="KW-1185">Reference proteome</keyword>
<sequence length="63" mass="7454">MYKYFISYSVAYGYGFGFGHTETHTDFQIRGIDDIRRISRSIEKDFNYPQGSVVIINFKLFDE</sequence>
<organism evidence="1 2">
    <name type="scientific">Caldibacillus debilis GB1</name>
    <dbReference type="NCBI Taxonomy" id="1339248"/>
    <lineage>
        <taxon>Bacteria</taxon>
        <taxon>Bacillati</taxon>
        <taxon>Bacillota</taxon>
        <taxon>Bacilli</taxon>
        <taxon>Bacillales</taxon>
        <taxon>Bacillaceae</taxon>
        <taxon>Caldibacillus</taxon>
    </lineage>
</organism>
<reference evidence="1 2" key="1">
    <citation type="submission" date="2013-12" db="EMBL/GenBank/DDBJ databases">
        <title>Genome and proteome characterization of Caldibacillus debilis GB1 derived from a cellulolytic aero-tolerant co-culture.</title>
        <authorList>
            <person name="Wushke S.T."/>
            <person name="Zhang X."/>
            <person name="Fristensky B."/>
            <person name="Wilkins J.A."/>
            <person name="Levin D.B."/>
            <person name="Sparling R."/>
        </authorList>
    </citation>
    <scope>NUCLEOTIDE SEQUENCE [LARGE SCALE GENOMIC DNA]</scope>
    <source>
        <strain evidence="1 2">GB1</strain>
    </source>
</reference>
<accession>A0A420VDX8</accession>
<gene>
    <name evidence="1" type="ORF">Cdeb_01304</name>
</gene>
<evidence type="ECO:0000313" key="2">
    <source>
        <dbReference type="Proteomes" id="UP000286235"/>
    </source>
</evidence>
<dbReference type="EMBL" id="AZRV01000035">
    <property type="protein sequence ID" value="RKO61809.1"/>
    <property type="molecule type" value="Genomic_DNA"/>
</dbReference>